<evidence type="ECO:0000313" key="8">
    <source>
        <dbReference type="EMBL" id="MCD2194708.1"/>
    </source>
</evidence>
<comment type="caution">
    <text evidence="8">The sequence shown here is derived from an EMBL/GenBank/DDBJ whole genome shotgun (WGS) entry which is preliminary data.</text>
</comment>
<proteinExistence type="predicted"/>
<reference evidence="8 9" key="1">
    <citation type="submission" date="2021-11" db="EMBL/GenBank/DDBJ databases">
        <title>Draft genome sequence of Actinomycetospora sp. SF1 isolated from the rhizosphere soil.</title>
        <authorList>
            <person name="Duangmal K."/>
            <person name="Chantavorakit T."/>
        </authorList>
    </citation>
    <scope>NUCLEOTIDE SEQUENCE [LARGE SCALE GENOMIC DNA]</scope>
    <source>
        <strain evidence="8 9">TBRC 5722</strain>
    </source>
</reference>
<feature type="transmembrane region" description="Helical" evidence="6">
    <location>
        <begin position="254"/>
        <end position="277"/>
    </location>
</feature>
<evidence type="ECO:0000256" key="1">
    <source>
        <dbReference type="ARBA" id="ARBA00004651"/>
    </source>
</evidence>
<organism evidence="8 9">
    <name type="scientific">Actinomycetospora endophytica</name>
    <dbReference type="NCBI Taxonomy" id="2291215"/>
    <lineage>
        <taxon>Bacteria</taxon>
        <taxon>Bacillati</taxon>
        <taxon>Actinomycetota</taxon>
        <taxon>Actinomycetes</taxon>
        <taxon>Pseudonocardiales</taxon>
        <taxon>Pseudonocardiaceae</taxon>
        <taxon>Actinomycetospora</taxon>
    </lineage>
</organism>
<dbReference type="PROSITE" id="PS00216">
    <property type="entry name" value="SUGAR_TRANSPORT_1"/>
    <property type="match status" value="1"/>
</dbReference>
<dbReference type="PROSITE" id="PS50850">
    <property type="entry name" value="MFS"/>
    <property type="match status" value="1"/>
</dbReference>
<evidence type="ECO:0000256" key="3">
    <source>
        <dbReference type="ARBA" id="ARBA00022989"/>
    </source>
</evidence>
<dbReference type="RefSeq" id="WP_230734921.1">
    <property type="nucleotide sequence ID" value="NZ_JAJNDB010000002.1"/>
</dbReference>
<evidence type="ECO:0000256" key="6">
    <source>
        <dbReference type="SAM" id="Phobius"/>
    </source>
</evidence>
<dbReference type="InterPro" id="IPR020846">
    <property type="entry name" value="MFS_dom"/>
</dbReference>
<comment type="subcellular location">
    <subcellularLocation>
        <location evidence="1">Cell membrane</location>
        <topology evidence="1">Multi-pass membrane protein</topology>
    </subcellularLocation>
</comment>
<feature type="domain" description="Major facilitator superfamily (MFS) profile" evidence="7">
    <location>
        <begin position="34"/>
        <end position="436"/>
    </location>
</feature>
<protein>
    <submittedName>
        <fullName evidence="8">MFS transporter</fullName>
    </submittedName>
</protein>
<feature type="transmembrane region" description="Helical" evidence="6">
    <location>
        <begin position="379"/>
        <end position="405"/>
    </location>
</feature>
<feature type="transmembrane region" description="Helical" evidence="6">
    <location>
        <begin position="108"/>
        <end position="127"/>
    </location>
</feature>
<feature type="transmembrane region" description="Helical" evidence="6">
    <location>
        <begin position="341"/>
        <end position="367"/>
    </location>
</feature>
<dbReference type="Proteomes" id="UP001199469">
    <property type="component" value="Unassembled WGS sequence"/>
</dbReference>
<feature type="transmembrane region" description="Helical" evidence="6">
    <location>
        <begin position="283"/>
        <end position="305"/>
    </location>
</feature>
<dbReference type="InterPro" id="IPR011701">
    <property type="entry name" value="MFS"/>
</dbReference>
<dbReference type="Gene3D" id="1.20.1250.20">
    <property type="entry name" value="MFS general substrate transporter like domains"/>
    <property type="match status" value="2"/>
</dbReference>
<feature type="transmembrane region" description="Helical" evidence="6">
    <location>
        <begin position="67"/>
        <end position="88"/>
    </location>
</feature>
<feature type="region of interest" description="Disordered" evidence="5">
    <location>
        <begin position="1"/>
        <end position="26"/>
    </location>
</feature>
<keyword evidence="2 6" id="KW-0812">Transmembrane</keyword>
<dbReference type="InterPro" id="IPR036259">
    <property type="entry name" value="MFS_trans_sf"/>
</dbReference>
<feature type="transmembrane region" description="Helical" evidence="6">
    <location>
        <begin position="133"/>
        <end position="154"/>
    </location>
</feature>
<feature type="transmembrane region" description="Helical" evidence="6">
    <location>
        <begin position="194"/>
        <end position="214"/>
    </location>
</feature>
<evidence type="ECO:0000259" key="7">
    <source>
        <dbReference type="PROSITE" id="PS50850"/>
    </source>
</evidence>
<dbReference type="PANTHER" id="PTHR23528">
    <property type="match status" value="1"/>
</dbReference>
<keyword evidence="9" id="KW-1185">Reference proteome</keyword>
<name>A0ABS8P8W6_9PSEU</name>
<feature type="transmembrane region" description="Helical" evidence="6">
    <location>
        <begin position="411"/>
        <end position="430"/>
    </location>
</feature>
<dbReference type="Pfam" id="PF07690">
    <property type="entry name" value="MFS_1"/>
    <property type="match status" value="2"/>
</dbReference>
<gene>
    <name evidence="8" type="ORF">LQ327_15145</name>
</gene>
<feature type="transmembrane region" description="Helical" evidence="6">
    <location>
        <begin position="317"/>
        <end position="335"/>
    </location>
</feature>
<dbReference type="InterPro" id="IPR005829">
    <property type="entry name" value="Sugar_transporter_CS"/>
</dbReference>
<accession>A0ABS8P8W6</accession>
<sequence>MSLTSDPAGATDPGVGAPTDAVVDPTTSGPPRGLLVALAAGAVTAPLANLVPAVLTLPLAAARIDPAGATSLLSLVVAIGSICSLVAFPVMGRLSDRTTSRLGRRRPYLLGGAALTAAGGIVTALAGSPALLVVGYVLTSIGFSATFVAATSVIPDQIPAGRRGPASAIVGLALPVGVLVGLFAANLVSPNLTAMILLPAALGCVGSLVLAAFLHDRRITAAERPAFDLRAFLRTFYVAPRSAPNFAWAWWSRLLIFVGVAAIQAYQAFFLIAVLGFTAENVAGAVFLTTLVLTGPSVLVAPVAARVSDRIGRRKPFVIGAALIFVVGLVLAATAHTFAAFVVAMAVLGIGQGIYLAVDIALVTHVLPDPANPAKDLGIMNLANTLPMSIIPAVAPAILLIGASVAHPQNFPALFGFGAVAGLVGALLIVPIRGTR</sequence>
<dbReference type="PANTHER" id="PTHR23528:SF1">
    <property type="entry name" value="MAJOR FACILITATOR SUPERFAMILY (MFS) PROFILE DOMAIN-CONTAINING PROTEIN"/>
    <property type="match status" value="1"/>
</dbReference>
<keyword evidence="3 6" id="KW-1133">Transmembrane helix</keyword>
<evidence type="ECO:0000256" key="4">
    <source>
        <dbReference type="ARBA" id="ARBA00023136"/>
    </source>
</evidence>
<dbReference type="EMBL" id="JAJNDB010000002">
    <property type="protein sequence ID" value="MCD2194708.1"/>
    <property type="molecule type" value="Genomic_DNA"/>
</dbReference>
<feature type="transmembrane region" description="Helical" evidence="6">
    <location>
        <begin position="34"/>
        <end position="55"/>
    </location>
</feature>
<feature type="transmembrane region" description="Helical" evidence="6">
    <location>
        <begin position="166"/>
        <end position="188"/>
    </location>
</feature>
<evidence type="ECO:0000313" key="9">
    <source>
        <dbReference type="Proteomes" id="UP001199469"/>
    </source>
</evidence>
<dbReference type="SUPFAM" id="SSF103473">
    <property type="entry name" value="MFS general substrate transporter"/>
    <property type="match status" value="1"/>
</dbReference>
<evidence type="ECO:0000256" key="2">
    <source>
        <dbReference type="ARBA" id="ARBA00022692"/>
    </source>
</evidence>
<keyword evidence="4 6" id="KW-0472">Membrane</keyword>
<evidence type="ECO:0000256" key="5">
    <source>
        <dbReference type="SAM" id="MobiDB-lite"/>
    </source>
</evidence>